<dbReference type="AlphaFoldDB" id="A0AAV6TQI6"/>
<dbReference type="Gene3D" id="3.30.420.10">
    <property type="entry name" value="Ribonuclease H-like superfamily/Ribonuclease H"/>
    <property type="match status" value="1"/>
</dbReference>
<comment type="caution">
    <text evidence="3">The sequence shown here is derived from an EMBL/GenBank/DDBJ whole genome shotgun (WGS) entry which is preliminary data.</text>
</comment>
<dbReference type="InterPro" id="IPR050951">
    <property type="entry name" value="Retrovirus_Pol_polyprotein"/>
</dbReference>
<evidence type="ECO:0000259" key="2">
    <source>
        <dbReference type="PROSITE" id="PS50994"/>
    </source>
</evidence>
<name>A0AAV6TQI6_9ARAC</name>
<dbReference type="PROSITE" id="PS50994">
    <property type="entry name" value="INTEGRASE"/>
    <property type="match status" value="1"/>
</dbReference>
<organism evidence="3 4">
    <name type="scientific">Oedothorax gibbosus</name>
    <dbReference type="NCBI Taxonomy" id="931172"/>
    <lineage>
        <taxon>Eukaryota</taxon>
        <taxon>Metazoa</taxon>
        <taxon>Ecdysozoa</taxon>
        <taxon>Arthropoda</taxon>
        <taxon>Chelicerata</taxon>
        <taxon>Arachnida</taxon>
        <taxon>Araneae</taxon>
        <taxon>Araneomorphae</taxon>
        <taxon>Entelegynae</taxon>
        <taxon>Araneoidea</taxon>
        <taxon>Linyphiidae</taxon>
        <taxon>Erigoninae</taxon>
        <taxon>Oedothorax</taxon>
    </lineage>
</organism>
<dbReference type="EMBL" id="JAFNEN010001262">
    <property type="protein sequence ID" value="KAG8174282.1"/>
    <property type="molecule type" value="Genomic_DNA"/>
</dbReference>
<dbReference type="InterPro" id="IPR001584">
    <property type="entry name" value="Integrase_cat-core"/>
</dbReference>
<keyword evidence="4" id="KW-1185">Reference proteome</keyword>
<dbReference type="PANTHER" id="PTHR37984:SF13">
    <property type="entry name" value="RIBONUCLEASE H"/>
    <property type="match status" value="1"/>
</dbReference>
<feature type="compositionally biased region" description="Low complexity" evidence="1">
    <location>
        <begin position="250"/>
        <end position="264"/>
    </location>
</feature>
<evidence type="ECO:0000313" key="3">
    <source>
        <dbReference type="EMBL" id="KAG8174282.1"/>
    </source>
</evidence>
<gene>
    <name evidence="3" type="ORF">JTE90_020769</name>
</gene>
<protein>
    <recommendedName>
        <fullName evidence="2">Integrase catalytic domain-containing protein</fullName>
    </recommendedName>
</protein>
<dbReference type="GO" id="GO:0003676">
    <property type="term" value="F:nucleic acid binding"/>
    <property type="evidence" value="ECO:0007669"/>
    <property type="project" value="InterPro"/>
</dbReference>
<dbReference type="InterPro" id="IPR036397">
    <property type="entry name" value="RNaseH_sf"/>
</dbReference>
<dbReference type="PANTHER" id="PTHR37984">
    <property type="entry name" value="PROTEIN CBG26694"/>
    <property type="match status" value="1"/>
</dbReference>
<evidence type="ECO:0000256" key="1">
    <source>
        <dbReference type="SAM" id="MobiDB-lite"/>
    </source>
</evidence>
<dbReference type="FunFam" id="3.30.420.10:FF:000063">
    <property type="entry name" value="Retrovirus-related Pol polyprotein from transposon 297-like Protein"/>
    <property type="match status" value="1"/>
</dbReference>
<dbReference type="GO" id="GO:0015074">
    <property type="term" value="P:DNA integration"/>
    <property type="evidence" value="ECO:0007669"/>
    <property type="project" value="InterPro"/>
</dbReference>
<feature type="compositionally biased region" description="Basic residues" evidence="1">
    <location>
        <begin position="293"/>
        <end position="302"/>
    </location>
</feature>
<dbReference type="SUPFAM" id="SSF53098">
    <property type="entry name" value="Ribonuclease H-like"/>
    <property type="match status" value="1"/>
</dbReference>
<reference evidence="3 4" key="1">
    <citation type="journal article" date="2022" name="Nat. Ecol. Evol.">
        <title>A masculinizing supergene underlies an exaggerated male reproductive morph in a spider.</title>
        <authorList>
            <person name="Hendrickx F."/>
            <person name="De Corte Z."/>
            <person name="Sonet G."/>
            <person name="Van Belleghem S.M."/>
            <person name="Kostlbacher S."/>
            <person name="Vangestel C."/>
        </authorList>
    </citation>
    <scope>NUCLEOTIDE SEQUENCE [LARGE SCALE GENOMIC DNA]</scope>
    <source>
        <strain evidence="3">W744_W776</strain>
    </source>
</reference>
<evidence type="ECO:0000313" key="4">
    <source>
        <dbReference type="Proteomes" id="UP000827092"/>
    </source>
</evidence>
<feature type="region of interest" description="Disordered" evidence="1">
    <location>
        <begin position="229"/>
        <end position="309"/>
    </location>
</feature>
<dbReference type="Proteomes" id="UP000827092">
    <property type="component" value="Unassembled WGS sequence"/>
</dbReference>
<accession>A0AAV6TQI6</accession>
<feature type="domain" description="Integrase catalytic" evidence="2">
    <location>
        <begin position="4"/>
        <end position="161"/>
    </location>
</feature>
<proteinExistence type="predicted"/>
<dbReference type="InterPro" id="IPR012337">
    <property type="entry name" value="RNaseH-like_sf"/>
</dbReference>
<feature type="compositionally biased region" description="Basic and acidic residues" evidence="1">
    <location>
        <begin position="229"/>
        <end position="240"/>
    </location>
</feature>
<dbReference type="Pfam" id="PF00665">
    <property type="entry name" value="rve"/>
    <property type="match status" value="1"/>
</dbReference>
<sequence>MPPKHLQPWPTAAGVWSRIHIDYAGPVDGHMILVVQDAHSKWIEAVAVRNATTAVTIEKLYEIFARFGFPGCIVSDNGSVFRSAEFDEFIKRNGIRHLFTAPYHPSSNGQAERAVQFVKNRLKKVSNGSLSIRLSRILMNFRRTPLALHGISPAEIMLGRQIRCRLDLVHSPSPNSNALEAPHKSFQNGEEVYIRNYASGERWVPGVINNPIGNKMYSVERPGGLLAERHTDQIRPRIDSPKNNPDLEISVDSPPSVDISDSPPHASEPSCPADAVFPAETLPSPPPAVSTRHSTRTRKPPVRFRDYLS</sequence>